<comment type="function">
    <text evidence="5">Part of the twin-arginine translocation (Tat) system that transports large folded proteins containing a characteristic twin-arginine motif in their signal peptide across membranes. Together with TatB, TatC is part of a receptor directly interacting with Tat signal peptides.</text>
</comment>
<dbReference type="PANTHER" id="PTHR30371:SF0">
    <property type="entry name" value="SEC-INDEPENDENT PROTEIN TRANSLOCASE PROTEIN TATC, CHLOROPLASTIC-RELATED"/>
    <property type="match status" value="1"/>
</dbReference>
<evidence type="ECO:0000256" key="2">
    <source>
        <dbReference type="ARBA" id="ARBA00022692"/>
    </source>
</evidence>
<evidence type="ECO:0000256" key="4">
    <source>
        <dbReference type="ARBA" id="ARBA00023136"/>
    </source>
</evidence>
<keyword evidence="5" id="KW-0811">Translocation</keyword>
<feature type="transmembrane region" description="Helical" evidence="5">
    <location>
        <begin position="229"/>
        <end position="244"/>
    </location>
</feature>
<keyword evidence="4 5" id="KW-0472">Membrane</keyword>
<dbReference type="NCBIfam" id="TIGR00945">
    <property type="entry name" value="tatC"/>
    <property type="match status" value="1"/>
</dbReference>
<proteinExistence type="inferred from homology"/>
<evidence type="ECO:0000256" key="6">
    <source>
        <dbReference type="SAM" id="MobiDB-lite"/>
    </source>
</evidence>
<dbReference type="HAMAP" id="MF_00902">
    <property type="entry name" value="TatC"/>
    <property type="match status" value="1"/>
</dbReference>
<dbReference type="Proteomes" id="UP000537592">
    <property type="component" value="Unassembled WGS sequence"/>
</dbReference>
<keyword evidence="2 5" id="KW-0812">Transmembrane</keyword>
<dbReference type="InterPro" id="IPR002033">
    <property type="entry name" value="TatC"/>
</dbReference>
<organism evidence="7 8">
    <name type="scientific">Pseudochelatococcus contaminans</name>
    <dbReference type="NCBI Taxonomy" id="1538103"/>
    <lineage>
        <taxon>Bacteria</taxon>
        <taxon>Pseudomonadati</taxon>
        <taxon>Pseudomonadota</taxon>
        <taxon>Alphaproteobacteria</taxon>
        <taxon>Hyphomicrobiales</taxon>
        <taxon>Chelatococcaceae</taxon>
        <taxon>Pseudochelatococcus</taxon>
    </lineage>
</organism>
<comment type="subcellular location">
    <subcellularLocation>
        <location evidence="5">Cell membrane</location>
        <topology evidence="5">Multi-pass membrane protein</topology>
    </subcellularLocation>
    <subcellularLocation>
        <location evidence="1">Membrane</location>
        <topology evidence="1">Multi-pass membrane protein</topology>
    </subcellularLocation>
</comment>
<dbReference type="GO" id="GO:0043953">
    <property type="term" value="P:protein transport by the Tat complex"/>
    <property type="evidence" value="ECO:0007669"/>
    <property type="project" value="UniProtKB-UniRule"/>
</dbReference>
<evidence type="ECO:0000256" key="3">
    <source>
        <dbReference type="ARBA" id="ARBA00022989"/>
    </source>
</evidence>
<sequence>MSTSESVQGDDPLNAKALPPPDTLEDEIEASRAPLIDHLIELRSRLLKAMAAFIIAFFVSFAFAKQIYNILVWPYVFAAGEGADVRLIYTAPLEYLFTQIKIAAFGAAFISFPVIAIQIYKFVAPGLYRNERQAFVPYLIATPVFFVLGALVVYFIAMPIVMQFSIGQQQSGAEGQAAIQLLPKVSEYLSLITTLIFAFGICFQLPVILNLLGRAGVVDSAYLKSKRRYAIVIVFIIAAVLTPPDVISQIALAIPTLLLYELSIVSVRMIEKKRAAEQAAREQD</sequence>
<feature type="region of interest" description="Disordered" evidence="6">
    <location>
        <begin position="1"/>
        <end position="22"/>
    </location>
</feature>
<dbReference type="PRINTS" id="PR01840">
    <property type="entry name" value="TATCFAMILY"/>
</dbReference>
<evidence type="ECO:0000313" key="8">
    <source>
        <dbReference type="Proteomes" id="UP000537592"/>
    </source>
</evidence>
<dbReference type="PROSITE" id="PS01218">
    <property type="entry name" value="TATC"/>
    <property type="match status" value="1"/>
</dbReference>
<comment type="caution">
    <text evidence="5">Lacks conserved residue(s) required for the propagation of feature annotation.</text>
</comment>
<evidence type="ECO:0000313" key="7">
    <source>
        <dbReference type="EMBL" id="MBB3808632.1"/>
    </source>
</evidence>
<keyword evidence="3 5" id="KW-1133">Transmembrane helix</keyword>
<dbReference type="InterPro" id="IPR019820">
    <property type="entry name" value="Sec-indep_translocase_CS"/>
</dbReference>
<feature type="transmembrane region" description="Helical" evidence="5">
    <location>
        <begin position="102"/>
        <end position="123"/>
    </location>
</feature>
<dbReference type="RefSeq" id="WP_183750604.1">
    <property type="nucleotide sequence ID" value="NZ_JACICC010000001.1"/>
</dbReference>
<dbReference type="EMBL" id="JACICC010000001">
    <property type="protein sequence ID" value="MBB3808632.1"/>
    <property type="molecule type" value="Genomic_DNA"/>
</dbReference>
<dbReference type="GO" id="GO:0033281">
    <property type="term" value="C:TAT protein transport complex"/>
    <property type="evidence" value="ECO:0007669"/>
    <property type="project" value="UniProtKB-UniRule"/>
</dbReference>
<evidence type="ECO:0000256" key="1">
    <source>
        <dbReference type="ARBA" id="ARBA00004141"/>
    </source>
</evidence>
<dbReference type="PANTHER" id="PTHR30371">
    <property type="entry name" value="SEC-INDEPENDENT PROTEIN TRANSLOCASE PROTEIN TATC"/>
    <property type="match status" value="1"/>
</dbReference>
<comment type="subunit">
    <text evidence="5">The Tat system comprises two distinct complexes: a TatABC complex, containing multiple copies of TatA, TatB and TatC subunits, and a separate TatA complex, containing only TatA subunits. Substrates initially bind to the TatABC complex, which probably triggers association of the separate TatA complex to form the active translocon.</text>
</comment>
<keyword evidence="5" id="KW-0653">Protein transport</keyword>
<accession>A0A7W5Z238</accession>
<reference evidence="7 8" key="1">
    <citation type="submission" date="2020-08" db="EMBL/GenBank/DDBJ databases">
        <title>Genomic Encyclopedia of Type Strains, Phase IV (KMG-IV): sequencing the most valuable type-strain genomes for metagenomic binning, comparative biology and taxonomic classification.</title>
        <authorList>
            <person name="Goeker M."/>
        </authorList>
    </citation>
    <scope>NUCLEOTIDE SEQUENCE [LARGE SCALE GENOMIC DNA]</scope>
    <source>
        <strain evidence="7 8">DSM 28760</strain>
    </source>
</reference>
<feature type="transmembrane region" description="Helical" evidence="5">
    <location>
        <begin position="46"/>
        <end position="64"/>
    </location>
</feature>
<evidence type="ECO:0000256" key="5">
    <source>
        <dbReference type="HAMAP-Rule" id="MF_00902"/>
    </source>
</evidence>
<keyword evidence="5" id="KW-0813">Transport</keyword>
<dbReference type="AlphaFoldDB" id="A0A7W5Z238"/>
<keyword evidence="5" id="KW-1003">Cell membrane</keyword>
<name>A0A7W5Z238_9HYPH</name>
<dbReference type="GO" id="GO:0009977">
    <property type="term" value="F:proton motive force dependent protein transmembrane transporter activity"/>
    <property type="evidence" value="ECO:0007669"/>
    <property type="project" value="TreeGrafter"/>
</dbReference>
<dbReference type="Pfam" id="PF00902">
    <property type="entry name" value="TatC"/>
    <property type="match status" value="1"/>
</dbReference>
<dbReference type="GO" id="GO:0065002">
    <property type="term" value="P:intracellular protein transmembrane transport"/>
    <property type="evidence" value="ECO:0007669"/>
    <property type="project" value="TreeGrafter"/>
</dbReference>
<protein>
    <recommendedName>
        <fullName evidence="5">Sec-independent protein translocase protein TatC</fullName>
    </recommendedName>
</protein>
<gene>
    <name evidence="5" type="primary">tatC</name>
    <name evidence="7" type="ORF">FHS81_000686</name>
</gene>
<feature type="transmembrane region" description="Helical" evidence="5">
    <location>
        <begin position="188"/>
        <end position="209"/>
    </location>
</feature>
<comment type="caution">
    <text evidence="7">The sequence shown here is derived from an EMBL/GenBank/DDBJ whole genome shotgun (WGS) entry which is preliminary data.</text>
</comment>
<comment type="similarity">
    <text evidence="5">Belongs to the TatC family.</text>
</comment>
<keyword evidence="8" id="KW-1185">Reference proteome</keyword>
<feature type="transmembrane region" description="Helical" evidence="5">
    <location>
        <begin position="135"/>
        <end position="157"/>
    </location>
</feature>